<evidence type="ECO:0000313" key="11">
    <source>
        <dbReference type="EMBL" id="CCD24089.1"/>
    </source>
</evidence>
<evidence type="ECO:0000256" key="9">
    <source>
        <dbReference type="ARBA" id="ARBA00023136"/>
    </source>
</evidence>
<keyword evidence="6" id="KW-0999">Mitochondrion inner membrane</keyword>
<dbReference type="HOGENOM" id="CLU_665906_0_0_1"/>
<dbReference type="KEGG" id="ndi:NDAI_0C04290"/>
<dbReference type="PANTHER" id="PTHR42912">
    <property type="entry name" value="METHYLTRANSFERASE"/>
    <property type="match status" value="1"/>
</dbReference>
<dbReference type="GO" id="GO:0005743">
    <property type="term" value="C:mitochondrial inner membrane"/>
    <property type="evidence" value="ECO:0007669"/>
    <property type="project" value="UniProtKB-SubCell"/>
</dbReference>
<dbReference type="InterPro" id="IPR050508">
    <property type="entry name" value="Methyltransf_Superfamily"/>
</dbReference>
<evidence type="ECO:0000256" key="5">
    <source>
        <dbReference type="ARBA" id="ARBA00022692"/>
    </source>
</evidence>
<dbReference type="AlphaFoldDB" id="G0W8H8"/>
<proteinExistence type="inferred from homology"/>
<evidence type="ECO:0000313" key="12">
    <source>
        <dbReference type="Proteomes" id="UP000000689"/>
    </source>
</evidence>
<keyword evidence="5 10" id="KW-0812">Transmembrane</keyword>
<dbReference type="GeneID" id="11494712"/>
<evidence type="ECO:0000256" key="10">
    <source>
        <dbReference type="SAM" id="Phobius"/>
    </source>
</evidence>
<dbReference type="SUPFAM" id="SSF53335">
    <property type="entry name" value="S-adenosyl-L-methionine-dependent methyltransferases"/>
    <property type="match status" value="1"/>
</dbReference>
<reference evidence="11 12" key="1">
    <citation type="journal article" date="2011" name="Proc. Natl. Acad. Sci. U.S.A.">
        <title>Evolutionary erosion of yeast sex chromosomes by mating-type switching accidents.</title>
        <authorList>
            <person name="Gordon J.L."/>
            <person name="Armisen D."/>
            <person name="Proux-Wera E."/>
            <person name="Oheigeartaigh S.S."/>
            <person name="Byrne K.P."/>
            <person name="Wolfe K.H."/>
        </authorList>
    </citation>
    <scope>NUCLEOTIDE SEQUENCE [LARGE SCALE GENOMIC DNA]</scope>
    <source>
        <strain evidence="12">ATCC 10597 / BCRC 20456 / CBS 421 / NBRC 0211 / NRRL Y-12639</strain>
    </source>
</reference>
<gene>
    <name evidence="11" type="primary">NDAI0C04290</name>
    <name evidence="11" type="ordered locus">NDAI_0C04290</name>
</gene>
<dbReference type="PANTHER" id="PTHR42912:SF83">
    <property type="entry name" value="METHYLTRANSFERASE TYPE 11 DOMAIN-CONTAINING PROTEIN"/>
    <property type="match status" value="1"/>
</dbReference>
<keyword evidence="3" id="KW-0489">Methyltransferase</keyword>
<dbReference type="EMBL" id="HE580269">
    <property type="protein sequence ID" value="CCD24089.1"/>
    <property type="molecule type" value="Genomic_DNA"/>
</dbReference>
<organism evidence="11 12">
    <name type="scientific">Naumovozyma dairenensis (strain ATCC 10597 / BCRC 20456 / CBS 421 / NBRC 0211 / NRRL Y-12639)</name>
    <name type="common">Saccharomyces dairenensis</name>
    <dbReference type="NCBI Taxonomy" id="1071378"/>
    <lineage>
        <taxon>Eukaryota</taxon>
        <taxon>Fungi</taxon>
        <taxon>Dikarya</taxon>
        <taxon>Ascomycota</taxon>
        <taxon>Saccharomycotina</taxon>
        <taxon>Saccharomycetes</taxon>
        <taxon>Saccharomycetales</taxon>
        <taxon>Saccharomycetaceae</taxon>
        <taxon>Naumovozyma</taxon>
    </lineage>
</organism>
<evidence type="ECO:0000256" key="1">
    <source>
        <dbReference type="ARBA" id="ARBA00004434"/>
    </source>
</evidence>
<protein>
    <recommendedName>
        <fullName evidence="13">Methyltransferase OMS1, mitochondrial</fullName>
    </recommendedName>
</protein>
<accession>G0W8H8</accession>
<dbReference type="GO" id="GO:0008168">
    <property type="term" value="F:methyltransferase activity"/>
    <property type="evidence" value="ECO:0007669"/>
    <property type="project" value="UniProtKB-KW"/>
</dbReference>
<evidence type="ECO:0000256" key="3">
    <source>
        <dbReference type="ARBA" id="ARBA00022603"/>
    </source>
</evidence>
<evidence type="ECO:0000256" key="2">
    <source>
        <dbReference type="ARBA" id="ARBA00009725"/>
    </source>
</evidence>
<feature type="transmembrane region" description="Helical" evidence="10">
    <location>
        <begin position="98"/>
        <end position="117"/>
    </location>
</feature>
<keyword evidence="9 10" id="KW-0472">Membrane</keyword>
<keyword evidence="8" id="KW-0496">Mitochondrion</keyword>
<dbReference type="STRING" id="1071378.G0W8H8"/>
<dbReference type="GO" id="GO:0032259">
    <property type="term" value="P:methylation"/>
    <property type="evidence" value="ECO:0007669"/>
    <property type="project" value="UniProtKB-KW"/>
</dbReference>
<dbReference type="Gene3D" id="3.40.50.150">
    <property type="entry name" value="Vaccinia Virus protein VP39"/>
    <property type="match status" value="1"/>
</dbReference>
<keyword evidence="4" id="KW-0808">Transferase</keyword>
<evidence type="ECO:0000256" key="7">
    <source>
        <dbReference type="ARBA" id="ARBA00022989"/>
    </source>
</evidence>
<keyword evidence="7 10" id="KW-1133">Transmembrane helix</keyword>
<evidence type="ECO:0000256" key="8">
    <source>
        <dbReference type="ARBA" id="ARBA00023128"/>
    </source>
</evidence>
<dbReference type="OrthoDB" id="416496at2759"/>
<evidence type="ECO:0008006" key="13">
    <source>
        <dbReference type="Google" id="ProtNLM"/>
    </source>
</evidence>
<evidence type="ECO:0000256" key="6">
    <source>
        <dbReference type="ARBA" id="ARBA00022792"/>
    </source>
</evidence>
<dbReference type="FunFam" id="3.40.50.150:FF:000371">
    <property type="entry name" value="Methyltransferase OMS1, mitochondrial"/>
    <property type="match status" value="1"/>
</dbReference>
<keyword evidence="12" id="KW-1185">Reference proteome</keyword>
<name>G0W8H8_NAUDC</name>
<dbReference type="Proteomes" id="UP000000689">
    <property type="component" value="Chromosome 3"/>
</dbReference>
<sequence length="464" mass="54224">MRSFSSSITKLHYLNGINSQRSSLIISSRIPYLSQNRCRYKSTLSSRYDASINRRNNTKKPTTKEEIAREKYEEMLKSPYRIVRWGAFVRSDSFSKKLTKYLIVLYIIFLVNGVQYMKKMYSKEKELERLIKKRDEEGGCNEFELLRIKELNGKLRTRDVLKLKEYRRLQEEENVSNLDGIVLDNNDENKLNEMILPARDTTEFYEHKAEEYDKSISFEERMIGMGKRRKWLMKHCHGDVLEVSSGTGRNIKYINPEKISSITFLDSSEKMMEITVEKFKKRFPWYKKVAFVVGKAENLLNLAGQKMIDDDIKKVNDIQPEQPDVKVKYDTIIETFGLCSHEDPVKALNNFSKLLKPGGRVILLEHGRGEYDFINKILDKRSEKRLKTWGCRWNLDLGEILDDSELEIVEEKRSHLGTTWCIVAKHKGDSKKKEEIGFLEKYFSSAVKNKIEAASTSVPVNDKN</sequence>
<dbReference type="InterPro" id="IPR029063">
    <property type="entry name" value="SAM-dependent_MTases_sf"/>
</dbReference>
<dbReference type="OMA" id="TWGCRWN"/>
<dbReference type="RefSeq" id="XP_003669332.1">
    <property type="nucleotide sequence ID" value="XM_003669284.1"/>
</dbReference>
<comment type="subcellular location">
    <subcellularLocation>
        <location evidence="1">Mitochondrion inner membrane</location>
        <topology evidence="1">Single-pass membrane protein</topology>
    </subcellularLocation>
</comment>
<dbReference type="eggNOG" id="KOG4300">
    <property type="taxonomic scope" value="Eukaryota"/>
</dbReference>
<evidence type="ECO:0000256" key="4">
    <source>
        <dbReference type="ARBA" id="ARBA00022679"/>
    </source>
</evidence>
<comment type="similarity">
    <text evidence="2">Belongs to the methyltransferase superfamily. METL family.</text>
</comment>
<dbReference type="Pfam" id="PF13489">
    <property type="entry name" value="Methyltransf_23"/>
    <property type="match status" value="1"/>
</dbReference>
<dbReference type="CDD" id="cd02440">
    <property type="entry name" value="AdoMet_MTases"/>
    <property type="match status" value="1"/>
</dbReference>